<evidence type="ECO:0000256" key="6">
    <source>
        <dbReference type="PROSITE-ProRule" id="PRU00302"/>
    </source>
</evidence>
<dbReference type="SUPFAM" id="SSF57535">
    <property type="entry name" value="Complement control module/SCR domain"/>
    <property type="match status" value="5"/>
</dbReference>
<feature type="chain" id="PRO_5040356934" description="Locomotion-related protein Hikaru genki" evidence="7">
    <location>
        <begin position="23"/>
        <end position="541"/>
    </location>
</feature>
<evidence type="ECO:0000256" key="3">
    <source>
        <dbReference type="ARBA" id="ARBA00022737"/>
    </source>
</evidence>
<evidence type="ECO:0000256" key="7">
    <source>
        <dbReference type="SAM" id="SignalP"/>
    </source>
</evidence>
<evidence type="ECO:0000256" key="1">
    <source>
        <dbReference type="ARBA" id="ARBA00022659"/>
    </source>
</evidence>
<feature type="signal peptide" evidence="7">
    <location>
        <begin position="1"/>
        <end position="22"/>
    </location>
</feature>
<evidence type="ECO:0000256" key="5">
    <source>
        <dbReference type="ARBA" id="ARBA00023180"/>
    </source>
</evidence>
<keyword evidence="5" id="KW-0325">Glycoprotein</keyword>
<keyword evidence="1 6" id="KW-0768">Sushi</keyword>
<dbReference type="InterPro" id="IPR013783">
    <property type="entry name" value="Ig-like_fold"/>
</dbReference>
<dbReference type="CDD" id="cd00033">
    <property type="entry name" value="CCP"/>
    <property type="match status" value="5"/>
</dbReference>
<dbReference type="OrthoDB" id="6127264at2759"/>
<evidence type="ECO:0008006" key="12">
    <source>
        <dbReference type="Google" id="ProtNLM"/>
    </source>
</evidence>
<comment type="caution">
    <text evidence="6">Lacks conserved residue(s) required for the propagation of feature annotation.</text>
</comment>
<dbReference type="Gene3D" id="2.60.40.10">
    <property type="entry name" value="Immunoglobulins"/>
    <property type="match status" value="1"/>
</dbReference>
<dbReference type="SMART" id="SM00409">
    <property type="entry name" value="IG"/>
    <property type="match status" value="1"/>
</dbReference>
<evidence type="ECO:0000313" key="11">
    <source>
        <dbReference type="Proteomes" id="UP001152799"/>
    </source>
</evidence>
<proteinExistence type="predicted"/>
<evidence type="ECO:0000259" key="8">
    <source>
        <dbReference type="PROSITE" id="PS50835"/>
    </source>
</evidence>
<accession>A0A9N9Q9R1</accession>
<dbReference type="SUPFAM" id="SSF48726">
    <property type="entry name" value="Immunoglobulin"/>
    <property type="match status" value="1"/>
</dbReference>
<dbReference type="SMART" id="SM00032">
    <property type="entry name" value="CCP"/>
    <property type="match status" value="5"/>
</dbReference>
<keyword evidence="2 7" id="KW-0732">Signal</keyword>
<dbReference type="EMBL" id="OU892286">
    <property type="protein sequence ID" value="CAG9761472.1"/>
    <property type="molecule type" value="Genomic_DNA"/>
</dbReference>
<dbReference type="InterPro" id="IPR035976">
    <property type="entry name" value="Sushi/SCR/CCP_sf"/>
</dbReference>
<dbReference type="AlphaFoldDB" id="A0A9N9Q9R1"/>
<evidence type="ECO:0000313" key="10">
    <source>
        <dbReference type="EMBL" id="CAG9761472.1"/>
    </source>
</evidence>
<feature type="domain" description="Sushi" evidence="9">
    <location>
        <begin position="349"/>
        <end position="411"/>
    </location>
</feature>
<feature type="domain" description="Sushi" evidence="9">
    <location>
        <begin position="110"/>
        <end position="177"/>
    </location>
</feature>
<feature type="disulfide bond" evidence="6">
    <location>
        <begin position="382"/>
        <end position="409"/>
    </location>
</feature>
<keyword evidence="3" id="KW-0677">Repeat</keyword>
<gene>
    <name evidence="10" type="ORF">CEUTPL_LOCUS2174</name>
</gene>
<feature type="disulfide bond" evidence="6">
    <location>
        <begin position="319"/>
        <end position="346"/>
    </location>
</feature>
<feature type="disulfide bond" evidence="6">
    <location>
        <begin position="448"/>
        <end position="475"/>
    </location>
</feature>
<evidence type="ECO:0000256" key="2">
    <source>
        <dbReference type="ARBA" id="ARBA00022729"/>
    </source>
</evidence>
<reference evidence="10" key="1">
    <citation type="submission" date="2022-01" db="EMBL/GenBank/DDBJ databases">
        <authorList>
            <person name="King R."/>
        </authorList>
    </citation>
    <scope>NUCLEOTIDE SEQUENCE</scope>
</reference>
<protein>
    <recommendedName>
        <fullName evidence="12">Locomotion-related protein Hikaru genki</fullName>
    </recommendedName>
</protein>
<evidence type="ECO:0000256" key="4">
    <source>
        <dbReference type="ARBA" id="ARBA00023157"/>
    </source>
</evidence>
<dbReference type="PANTHER" id="PTHR46393:SF7">
    <property type="entry name" value="COMPLEMENT C2"/>
    <property type="match status" value="1"/>
</dbReference>
<dbReference type="InterPro" id="IPR000436">
    <property type="entry name" value="Sushi_SCR_CCP_dom"/>
</dbReference>
<dbReference type="PROSITE" id="PS50923">
    <property type="entry name" value="SUSHI"/>
    <property type="match status" value="5"/>
</dbReference>
<dbReference type="PROSITE" id="PS50835">
    <property type="entry name" value="IG_LIKE"/>
    <property type="match status" value="1"/>
</dbReference>
<name>A0A9N9Q9R1_9CUCU</name>
<dbReference type="InterPro" id="IPR007110">
    <property type="entry name" value="Ig-like_dom"/>
</dbReference>
<feature type="domain" description="Sushi" evidence="9">
    <location>
        <begin position="290"/>
        <end position="348"/>
    </location>
</feature>
<dbReference type="PANTHER" id="PTHR46393">
    <property type="entry name" value="SUSHI DOMAIN-CONTAINING PROTEIN"/>
    <property type="match status" value="1"/>
</dbReference>
<keyword evidence="11" id="KW-1185">Reference proteome</keyword>
<dbReference type="InterPro" id="IPR003599">
    <property type="entry name" value="Ig_sub"/>
</dbReference>
<feature type="domain" description="Ig-like" evidence="8">
    <location>
        <begin position="190"/>
        <end position="291"/>
    </location>
</feature>
<dbReference type="Gene3D" id="2.10.70.10">
    <property type="entry name" value="Complement Module, domain 1"/>
    <property type="match status" value="5"/>
</dbReference>
<dbReference type="Proteomes" id="UP001152799">
    <property type="component" value="Chromosome 10"/>
</dbReference>
<sequence length="541" mass="59322">MTYMKKHLVLFFLLFSVWEVSYYVIGKVLPEDFTSDSCPPPLLAQNGSQTEKGESRIRKEYSHIREVKFSGSIGPLGEKRLCKIKCIGGQWVGPLCADQQDNGRFQPLFKNCKLEYINPHLLVTFKNITIHNPGVVFPHGSQLQVRCNELGLYKLLGTATPRCHNGEWTTRLPSCVPTTMLTNFTEDSPPTILIKIPSGSASVEPGGDLAVFPGSTLHFECLYPRRVGSPDWTWTTPLGQYLTGWAIASEERDWKYRLSIYYAKSQDSGTFTCATPRGITNSVSVHVVAVTCEPISVSGMHLTVRVEGTRLGHSALFQCPTGYVVSGSPNLTCQASGKWSSLVPKCEPVKCPPFNTPGGLEAPHLQLEEHNNSYGGRAVFSCAWGYKLVGAPGIECEISGNWSGKLPKCVPVQCQPPVLPVHGHLIQSESPGMDGGRYAVGSLVQFACKGAHLLEGEASIICTETGFWSHPPPFCKPRCPYLGEPENGLVAPTKFAYDPGDELQVTCNPGFESKIEEQRIKCLSDGKWSGVMPNCTSYEQI</sequence>
<dbReference type="InterPro" id="IPR036179">
    <property type="entry name" value="Ig-like_dom_sf"/>
</dbReference>
<organism evidence="10 11">
    <name type="scientific">Ceutorhynchus assimilis</name>
    <name type="common">cabbage seed weevil</name>
    <dbReference type="NCBI Taxonomy" id="467358"/>
    <lineage>
        <taxon>Eukaryota</taxon>
        <taxon>Metazoa</taxon>
        <taxon>Ecdysozoa</taxon>
        <taxon>Arthropoda</taxon>
        <taxon>Hexapoda</taxon>
        <taxon>Insecta</taxon>
        <taxon>Pterygota</taxon>
        <taxon>Neoptera</taxon>
        <taxon>Endopterygota</taxon>
        <taxon>Coleoptera</taxon>
        <taxon>Polyphaga</taxon>
        <taxon>Cucujiformia</taxon>
        <taxon>Curculionidae</taxon>
        <taxon>Ceutorhynchinae</taxon>
        <taxon>Ceutorhynchus</taxon>
    </lineage>
</organism>
<evidence type="ECO:0000259" key="9">
    <source>
        <dbReference type="PROSITE" id="PS50923"/>
    </source>
</evidence>
<keyword evidence="4 6" id="KW-1015">Disulfide bond</keyword>
<feature type="domain" description="Sushi" evidence="9">
    <location>
        <begin position="412"/>
        <end position="477"/>
    </location>
</feature>
<feature type="domain" description="Sushi" evidence="9">
    <location>
        <begin position="480"/>
        <end position="537"/>
    </location>
</feature>
<dbReference type="Pfam" id="PF00084">
    <property type="entry name" value="Sushi"/>
    <property type="match status" value="4"/>
</dbReference>